<dbReference type="GO" id="GO:0007165">
    <property type="term" value="P:signal transduction"/>
    <property type="evidence" value="ECO:0007669"/>
    <property type="project" value="TreeGrafter"/>
</dbReference>
<dbReference type="Proteomes" id="UP000026960">
    <property type="component" value="Chromosome 3"/>
</dbReference>
<organism evidence="8">
    <name type="scientific">Oryza barthii</name>
    <dbReference type="NCBI Taxonomy" id="65489"/>
    <lineage>
        <taxon>Eukaryota</taxon>
        <taxon>Viridiplantae</taxon>
        <taxon>Streptophyta</taxon>
        <taxon>Embryophyta</taxon>
        <taxon>Tracheophyta</taxon>
        <taxon>Spermatophyta</taxon>
        <taxon>Magnoliopsida</taxon>
        <taxon>Liliopsida</taxon>
        <taxon>Poales</taxon>
        <taxon>Poaceae</taxon>
        <taxon>BOP clade</taxon>
        <taxon>Oryzoideae</taxon>
        <taxon>Oryzeae</taxon>
        <taxon>Oryzinae</taxon>
        <taxon>Oryza</taxon>
    </lineage>
</organism>
<dbReference type="GO" id="GO:0004672">
    <property type="term" value="F:protein kinase activity"/>
    <property type="evidence" value="ECO:0007669"/>
    <property type="project" value="InterPro"/>
</dbReference>
<dbReference type="InterPro" id="IPR017441">
    <property type="entry name" value="Protein_kinase_ATP_BS"/>
</dbReference>
<keyword evidence="4 5" id="KW-0067">ATP-binding</keyword>
<evidence type="ECO:0000256" key="5">
    <source>
        <dbReference type="PROSITE-ProRule" id="PRU10141"/>
    </source>
</evidence>
<keyword evidence="2 5" id="KW-0547">Nucleotide-binding</keyword>
<dbReference type="PANTHER" id="PTHR48011">
    <property type="entry name" value="CCR4-NOT TRANSCRIPTIONAL COMPLEX SUBUNIT CAF120-RELATED"/>
    <property type="match status" value="1"/>
</dbReference>
<dbReference type="PROSITE" id="PS00108">
    <property type="entry name" value="PROTEIN_KINASE_ST"/>
    <property type="match status" value="1"/>
</dbReference>
<dbReference type="InterPro" id="IPR052751">
    <property type="entry name" value="Plant_MAPKKK"/>
</dbReference>
<dbReference type="GO" id="GO:0005524">
    <property type="term" value="F:ATP binding"/>
    <property type="evidence" value="ECO:0007669"/>
    <property type="project" value="UniProtKB-UniRule"/>
</dbReference>
<protein>
    <recommendedName>
        <fullName evidence="7">Protein kinase domain-containing protein</fullName>
    </recommendedName>
</protein>
<feature type="binding site" evidence="5">
    <location>
        <position position="32"/>
    </location>
    <ligand>
        <name>ATP</name>
        <dbReference type="ChEBI" id="CHEBI:30616"/>
    </ligand>
</feature>
<reference evidence="8" key="2">
    <citation type="submission" date="2015-03" db="UniProtKB">
        <authorList>
            <consortium name="EnsemblPlants"/>
        </authorList>
    </citation>
    <scope>IDENTIFICATION</scope>
</reference>
<feature type="domain" description="Protein kinase" evidence="7">
    <location>
        <begin position="3"/>
        <end position="268"/>
    </location>
</feature>
<dbReference type="Pfam" id="PF00069">
    <property type="entry name" value="Pkinase"/>
    <property type="match status" value="1"/>
</dbReference>
<dbReference type="PROSITE" id="PS50011">
    <property type="entry name" value="PROTEIN_KINASE_DOM"/>
    <property type="match status" value="1"/>
</dbReference>
<evidence type="ECO:0000313" key="8">
    <source>
        <dbReference type="EnsemblPlants" id="OBART03G13570.1"/>
    </source>
</evidence>
<dbReference type="HOGENOM" id="CLU_000288_63_23_1"/>
<evidence type="ECO:0000256" key="4">
    <source>
        <dbReference type="ARBA" id="ARBA00022840"/>
    </source>
</evidence>
<dbReference type="AlphaFoldDB" id="A0A0D3FH84"/>
<evidence type="ECO:0000313" key="9">
    <source>
        <dbReference type="Proteomes" id="UP000026960"/>
    </source>
</evidence>
<dbReference type="CDD" id="cd06606">
    <property type="entry name" value="STKc_MAPKKK"/>
    <property type="match status" value="1"/>
</dbReference>
<proteinExistence type="predicted"/>
<name>A0A0D3FH84_9ORYZ</name>
<feature type="region of interest" description="Disordered" evidence="6">
    <location>
        <begin position="294"/>
        <end position="315"/>
    </location>
</feature>
<keyword evidence="3" id="KW-0418">Kinase</keyword>
<dbReference type="EnsemblPlants" id="OBART03G13570.1">
    <property type="protein sequence ID" value="OBART03G13570.1"/>
    <property type="gene ID" value="OBART03G13570"/>
</dbReference>
<evidence type="ECO:0000259" key="7">
    <source>
        <dbReference type="PROSITE" id="PS50011"/>
    </source>
</evidence>
<dbReference type="SMART" id="SM00220">
    <property type="entry name" value="S_TKc"/>
    <property type="match status" value="1"/>
</dbReference>
<evidence type="ECO:0000256" key="1">
    <source>
        <dbReference type="ARBA" id="ARBA00022679"/>
    </source>
</evidence>
<dbReference type="Gramene" id="OBART03G13570.1">
    <property type="protein sequence ID" value="OBART03G13570.1"/>
    <property type="gene ID" value="OBART03G13570"/>
</dbReference>
<sequence>MEWVRGKCVGRGAFGAVHVAVDRATGRAFAVKSVEAKGGAPAAAMACLESEIRILRRLSSPYVVEYLGDDGDAATTRNLHMELVPGGSAAEAAAAAAAMGGLGERGARGVVRRVAAALRYLHDVAGVVHGDVKGRNVLVGCDGDGRGAKLADFGAARLVSDAAVSRGPRGTPAWMAPEVARGGAPTPASDVWSLGCTAVELITGKRPWSELGGASEVGELLFLIGFGGKRPELPACASDSCRDFLDKCLRRDAGERWTCDQLLRHPFLSAADVHDGGEPSPFPSPRAVLDWAAASMSDSDSDDSGGAEARSEHEVMARAKGRLAELASNASWGREWGAGPTWEAVDTWAPPSSPDTTATNAPVPSNPAAVADAGGPPAVIAGGRDSVLAVATAGAGRDRCDSQHGHYKCELARTRRARLAVASVAAVITTGNHHEQTSSNEYEYIAIPAIGKIRRSMGAYHDLRSAYASMLGVNPDPRNMGTDSMCVTFAGCSSKNAHIQLDNSSPKRRRASHRI</sequence>
<feature type="compositionally biased region" description="Low complexity" evidence="6">
    <location>
        <begin position="356"/>
        <end position="371"/>
    </location>
</feature>
<accession>A0A0D3FH84</accession>
<evidence type="ECO:0000256" key="2">
    <source>
        <dbReference type="ARBA" id="ARBA00022741"/>
    </source>
</evidence>
<keyword evidence="1" id="KW-0808">Transferase</keyword>
<dbReference type="InterPro" id="IPR008271">
    <property type="entry name" value="Ser/Thr_kinase_AS"/>
</dbReference>
<dbReference type="PaxDb" id="65489-OBART03G13570.1"/>
<keyword evidence="9" id="KW-1185">Reference proteome</keyword>
<evidence type="ECO:0000256" key="3">
    <source>
        <dbReference type="ARBA" id="ARBA00022777"/>
    </source>
</evidence>
<dbReference type="SUPFAM" id="SSF56112">
    <property type="entry name" value="Protein kinase-like (PK-like)"/>
    <property type="match status" value="1"/>
</dbReference>
<dbReference type="Gene3D" id="1.10.510.10">
    <property type="entry name" value="Transferase(Phosphotransferase) domain 1"/>
    <property type="match status" value="1"/>
</dbReference>
<dbReference type="InterPro" id="IPR000719">
    <property type="entry name" value="Prot_kinase_dom"/>
</dbReference>
<feature type="region of interest" description="Disordered" evidence="6">
    <location>
        <begin position="342"/>
        <end position="371"/>
    </location>
</feature>
<dbReference type="STRING" id="65489.A0A0D3FH84"/>
<dbReference type="Gene3D" id="3.30.200.20">
    <property type="entry name" value="Phosphorylase Kinase, domain 1"/>
    <property type="match status" value="1"/>
</dbReference>
<dbReference type="PROSITE" id="PS00107">
    <property type="entry name" value="PROTEIN_KINASE_ATP"/>
    <property type="match status" value="1"/>
</dbReference>
<dbReference type="eggNOG" id="KOG0198">
    <property type="taxonomic scope" value="Eukaryota"/>
</dbReference>
<dbReference type="FunFam" id="3.30.200.20:FF:000963">
    <property type="entry name" value="Mitogen-activated protein kinase kinase kinase 13"/>
    <property type="match status" value="1"/>
</dbReference>
<reference evidence="8" key="1">
    <citation type="journal article" date="2009" name="Rice">
        <title>De Novo Next Generation Sequencing of Plant Genomes.</title>
        <authorList>
            <person name="Rounsley S."/>
            <person name="Marri P.R."/>
            <person name="Yu Y."/>
            <person name="He R."/>
            <person name="Sisneros N."/>
            <person name="Goicoechea J.L."/>
            <person name="Lee S.J."/>
            <person name="Angelova A."/>
            <person name="Kudrna D."/>
            <person name="Luo M."/>
            <person name="Affourtit J."/>
            <person name="Desany B."/>
            <person name="Knight J."/>
            <person name="Niazi F."/>
            <person name="Egholm M."/>
            <person name="Wing R.A."/>
        </authorList>
    </citation>
    <scope>NUCLEOTIDE SEQUENCE [LARGE SCALE GENOMIC DNA]</scope>
    <source>
        <strain evidence="8">cv. IRGC 105608</strain>
    </source>
</reference>
<dbReference type="InterPro" id="IPR011009">
    <property type="entry name" value="Kinase-like_dom_sf"/>
</dbReference>
<evidence type="ECO:0000256" key="6">
    <source>
        <dbReference type="SAM" id="MobiDB-lite"/>
    </source>
</evidence>
<dbReference type="FunFam" id="1.10.510.10:FF:000716">
    <property type="entry name" value="Protein kinase byr2-like"/>
    <property type="match status" value="1"/>
</dbReference>
<dbReference type="PANTHER" id="PTHR48011:SF7">
    <property type="entry name" value="F10K1.14 PROTEIN"/>
    <property type="match status" value="1"/>
</dbReference>